<evidence type="ECO:0000313" key="3">
    <source>
        <dbReference type="Proteomes" id="UP000708805"/>
    </source>
</evidence>
<dbReference type="EMBL" id="JAGJWT010000002">
    <property type="protein sequence ID" value="MBS9339808.1"/>
    <property type="molecule type" value="Genomic_DNA"/>
</dbReference>
<dbReference type="Proteomes" id="UP000708805">
    <property type="component" value="Unassembled WGS sequence"/>
</dbReference>
<accession>A0A9X0ZRJ3</accession>
<organism evidence="2 3">
    <name type="scientific">Neisseria elongata subsp. nitroreducens</name>
    <dbReference type="NCBI Taxonomy" id="90367"/>
    <lineage>
        <taxon>Bacteria</taxon>
        <taxon>Pseudomonadati</taxon>
        <taxon>Pseudomonadota</taxon>
        <taxon>Betaproteobacteria</taxon>
        <taxon>Neisseriales</taxon>
        <taxon>Neisseriaceae</taxon>
        <taxon>Neisseria</taxon>
    </lineage>
</organism>
<dbReference type="AlphaFoldDB" id="A0A9X0ZRJ3"/>
<name>A0A9X0ZRJ3_NEIEL</name>
<sequence>MLKKTYFLLSQEIMPNNIAYTDSLSSFAALNISGFHHHRINHSKQFANQQTISTVLKTFKIRQKYVLRKYNGVDRKSFPLFLKECEFQFNFGAPSQ</sequence>
<reference evidence="2" key="1">
    <citation type="submission" date="2021-04" db="EMBL/GenBank/DDBJ databases">
        <title>Genomic characterization of endocarditis-associated Neisseria elongata subsp. nitroreducens.</title>
        <authorList>
            <person name="Schorner M."/>
            <person name="Passarelli-Araujo H."/>
            <person name="Scheffer M."/>
            <person name="Barazzetti F."/>
            <person name="Martins J."/>
            <person name="Machado H."/>
            <person name="Palmeiro J."/>
            <person name="Bazzo M."/>
        </authorList>
    </citation>
    <scope>NUCLEOTIDE SEQUENCE</scope>
    <source>
        <strain evidence="2">Nel_M001</strain>
    </source>
</reference>
<dbReference type="RefSeq" id="WP_214037316.1">
    <property type="nucleotide sequence ID" value="NZ_JAGJWT010000002.1"/>
</dbReference>
<evidence type="ECO:0000313" key="2">
    <source>
        <dbReference type="EMBL" id="MBS9339808.1"/>
    </source>
</evidence>
<dbReference type="InterPro" id="IPR024445">
    <property type="entry name" value="Tnp_ISXO2-like"/>
</dbReference>
<evidence type="ECO:0000259" key="1">
    <source>
        <dbReference type="Pfam" id="PF12762"/>
    </source>
</evidence>
<gene>
    <name evidence="2" type="ORF">J8641_03020</name>
</gene>
<protein>
    <submittedName>
        <fullName evidence="2">Transposase</fullName>
    </submittedName>
</protein>
<proteinExistence type="predicted"/>
<feature type="domain" description="ISXO2-like transposase" evidence="1">
    <location>
        <begin position="10"/>
        <end position="90"/>
    </location>
</feature>
<comment type="caution">
    <text evidence="2">The sequence shown here is derived from an EMBL/GenBank/DDBJ whole genome shotgun (WGS) entry which is preliminary data.</text>
</comment>
<dbReference type="Pfam" id="PF12762">
    <property type="entry name" value="DDE_Tnp_IS1595"/>
    <property type="match status" value="1"/>
</dbReference>